<dbReference type="EMBL" id="WKLC01002700">
    <property type="protein sequence ID" value="MSE19384.1"/>
    <property type="molecule type" value="Genomic_DNA"/>
</dbReference>
<evidence type="ECO:0000313" key="2">
    <source>
        <dbReference type="EMBL" id="MSE19384.1"/>
    </source>
</evidence>
<accession>A0A7X2SZP1</accession>
<reference evidence="2 3" key="1">
    <citation type="submission" date="2019-11" db="EMBL/GenBank/DDBJ databases">
        <title>Draft Genome Sequence of Plant Growth-Promoting Rhizosphere-Associated Bacteria.</title>
        <authorList>
            <person name="Vasilyev I.Y."/>
            <person name="Radchenko V."/>
            <person name="Ilnitskaya E.V."/>
        </authorList>
    </citation>
    <scope>NUCLEOTIDE SEQUENCE [LARGE SCALE GENOMIC DNA]</scope>
    <source>
        <strain evidence="2 3">VRA_MhP_f</strain>
    </source>
</reference>
<feature type="non-terminal residue" evidence="2">
    <location>
        <position position="100"/>
    </location>
</feature>
<sequence>TDTPWGVSESGYAAFDVNHNYQYRAFGTPELGLKRGLNDNHVVAPYATLLALMVLPQEATANLIRLKKMGASGDYGYYEALDFTADRLAPGQPFAIVKSY</sequence>
<protein>
    <recommendedName>
        <fullName evidence="1">Glycoamylase-like domain-containing protein</fullName>
    </recommendedName>
</protein>
<comment type="caution">
    <text evidence="2">The sequence shown here is derived from an EMBL/GenBank/DDBJ whole genome shotgun (WGS) entry which is preliminary data.</text>
</comment>
<dbReference type="AlphaFoldDB" id="A0A7X2SZP1"/>
<organism evidence="2 3">
    <name type="scientific">Enterobacter agglomerans</name>
    <name type="common">Erwinia herbicola</name>
    <name type="synonym">Pantoea agglomerans</name>
    <dbReference type="NCBI Taxonomy" id="549"/>
    <lineage>
        <taxon>Bacteria</taxon>
        <taxon>Pseudomonadati</taxon>
        <taxon>Pseudomonadota</taxon>
        <taxon>Gammaproteobacteria</taxon>
        <taxon>Enterobacterales</taxon>
        <taxon>Erwiniaceae</taxon>
        <taxon>Pantoea</taxon>
        <taxon>Pantoea agglomerans group</taxon>
    </lineage>
</organism>
<evidence type="ECO:0000259" key="1">
    <source>
        <dbReference type="Pfam" id="PF10091"/>
    </source>
</evidence>
<dbReference type="Proteomes" id="UP000461948">
    <property type="component" value="Unassembled WGS sequence"/>
</dbReference>
<proteinExistence type="predicted"/>
<dbReference type="Pfam" id="PF10091">
    <property type="entry name" value="Glycoamylase"/>
    <property type="match status" value="1"/>
</dbReference>
<evidence type="ECO:0000313" key="3">
    <source>
        <dbReference type="Proteomes" id="UP000461948"/>
    </source>
</evidence>
<feature type="domain" description="Glycoamylase-like" evidence="1">
    <location>
        <begin position="4"/>
        <end position="85"/>
    </location>
</feature>
<gene>
    <name evidence="2" type="ORF">GKC49_31070</name>
</gene>
<feature type="non-terminal residue" evidence="2">
    <location>
        <position position="1"/>
    </location>
</feature>
<dbReference type="Gene3D" id="1.50.10.140">
    <property type="match status" value="1"/>
</dbReference>
<dbReference type="InterPro" id="IPR019282">
    <property type="entry name" value="Glycoamylase-like_cons_dom"/>
</dbReference>
<name>A0A7X2SZP1_ENTAG</name>